<dbReference type="EC" id="2.7.1.71" evidence="3 11"/>
<dbReference type="GO" id="GO:0005524">
    <property type="term" value="F:ATP binding"/>
    <property type="evidence" value="ECO:0007669"/>
    <property type="project" value="UniProtKB-UniRule"/>
</dbReference>
<dbReference type="Pfam" id="PF01202">
    <property type="entry name" value="SKI"/>
    <property type="match status" value="1"/>
</dbReference>
<dbReference type="PANTHER" id="PTHR21087:SF16">
    <property type="entry name" value="SHIKIMATE KINASE 1, CHLOROPLASTIC"/>
    <property type="match status" value="1"/>
</dbReference>
<dbReference type="GO" id="GO:0005829">
    <property type="term" value="C:cytosol"/>
    <property type="evidence" value="ECO:0007669"/>
    <property type="project" value="TreeGrafter"/>
</dbReference>
<reference evidence="12 13" key="1">
    <citation type="submission" date="2017-10" db="EMBL/GenBank/DDBJ databases">
        <title>Draft genome of Longibacter Salinarum.</title>
        <authorList>
            <person name="Goh K.M."/>
            <person name="Shamsir M.S."/>
            <person name="Lim S.W."/>
        </authorList>
    </citation>
    <scope>NUCLEOTIDE SEQUENCE [LARGE SCALE GENOMIC DNA]</scope>
    <source>
        <strain evidence="12 13">KCTC 52045</strain>
    </source>
</reference>
<organism evidence="12 13">
    <name type="scientific">Longibacter salinarum</name>
    <dbReference type="NCBI Taxonomy" id="1850348"/>
    <lineage>
        <taxon>Bacteria</taxon>
        <taxon>Pseudomonadati</taxon>
        <taxon>Rhodothermota</taxon>
        <taxon>Rhodothermia</taxon>
        <taxon>Rhodothermales</taxon>
        <taxon>Salisaetaceae</taxon>
        <taxon>Longibacter</taxon>
    </lineage>
</organism>
<comment type="function">
    <text evidence="11">Catalyzes the specific phosphorylation of the 3-hydroxyl group of shikimic acid using ATP as a cosubstrate.</text>
</comment>
<dbReference type="OrthoDB" id="9800332at2"/>
<keyword evidence="11" id="KW-0460">Magnesium</keyword>
<feature type="binding site" evidence="11">
    <location>
        <position position="84"/>
    </location>
    <ligand>
        <name>substrate</name>
    </ligand>
</feature>
<dbReference type="PANTHER" id="PTHR21087">
    <property type="entry name" value="SHIKIMATE KINASE"/>
    <property type="match status" value="1"/>
</dbReference>
<keyword evidence="13" id="KW-1185">Reference proteome</keyword>
<accession>A0A2A8CXD1</accession>
<dbReference type="InterPro" id="IPR000623">
    <property type="entry name" value="Shikimate_kinase/TSH1"/>
</dbReference>
<feature type="binding site" evidence="11">
    <location>
        <position position="196"/>
    </location>
    <ligand>
        <name>substrate</name>
    </ligand>
</feature>
<feature type="binding site" evidence="11">
    <location>
        <position position="66"/>
    </location>
    <ligand>
        <name>Mg(2+)</name>
        <dbReference type="ChEBI" id="CHEBI:18420"/>
    </ligand>
</feature>
<evidence type="ECO:0000256" key="1">
    <source>
        <dbReference type="ARBA" id="ARBA00004842"/>
    </source>
</evidence>
<evidence type="ECO:0000313" key="12">
    <source>
        <dbReference type="EMBL" id="PEN13355.1"/>
    </source>
</evidence>
<dbReference type="GO" id="GO:0009423">
    <property type="term" value="P:chorismate biosynthetic process"/>
    <property type="evidence" value="ECO:0007669"/>
    <property type="project" value="UniProtKB-UniRule"/>
</dbReference>
<dbReference type="Gene3D" id="3.40.50.300">
    <property type="entry name" value="P-loop containing nucleotide triphosphate hydrolases"/>
    <property type="match status" value="1"/>
</dbReference>
<dbReference type="InterPro" id="IPR031322">
    <property type="entry name" value="Shikimate/glucono_kinase"/>
</dbReference>
<keyword evidence="7 11" id="KW-0418">Kinase</keyword>
<keyword evidence="5 11" id="KW-0808">Transferase</keyword>
<evidence type="ECO:0000256" key="7">
    <source>
        <dbReference type="ARBA" id="ARBA00022777"/>
    </source>
</evidence>
<gene>
    <name evidence="11" type="primary">aroK</name>
    <name evidence="12" type="ORF">CRI94_08485</name>
</gene>
<dbReference type="GO" id="GO:0009073">
    <property type="term" value="P:aromatic amino acid family biosynthetic process"/>
    <property type="evidence" value="ECO:0007669"/>
    <property type="project" value="UniProtKB-KW"/>
</dbReference>
<dbReference type="GO" id="GO:0004765">
    <property type="term" value="F:shikimate kinase activity"/>
    <property type="evidence" value="ECO:0007669"/>
    <property type="project" value="UniProtKB-UniRule"/>
</dbReference>
<dbReference type="InterPro" id="IPR023000">
    <property type="entry name" value="Shikimate_kinase_CS"/>
</dbReference>
<dbReference type="InterPro" id="IPR027417">
    <property type="entry name" value="P-loop_NTPase"/>
</dbReference>
<dbReference type="UniPathway" id="UPA00053">
    <property type="reaction ID" value="UER00088"/>
</dbReference>
<comment type="catalytic activity">
    <reaction evidence="10 11">
        <text>shikimate + ATP = 3-phosphoshikimate + ADP + H(+)</text>
        <dbReference type="Rhea" id="RHEA:13121"/>
        <dbReference type="ChEBI" id="CHEBI:15378"/>
        <dbReference type="ChEBI" id="CHEBI:30616"/>
        <dbReference type="ChEBI" id="CHEBI:36208"/>
        <dbReference type="ChEBI" id="CHEBI:145989"/>
        <dbReference type="ChEBI" id="CHEBI:456216"/>
        <dbReference type="EC" id="2.7.1.71"/>
    </reaction>
</comment>
<dbReference type="SUPFAM" id="SSF52540">
    <property type="entry name" value="P-loop containing nucleoside triphosphate hydrolases"/>
    <property type="match status" value="1"/>
</dbReference>
<feature type="binding site" evidence="11">
    <location>
        <position position="169"/>
    </location>
    <ligand>
        <name>ATP</name>
        <dbReference type="ChEBI" id="CHEBI:30616"/>
    </ligand>
</feature>
<evidence type="ECO:0000256" key="6">
    <source>
        <dbReference type="ARBA" id="ARBA00022741"/>
    </source>
</evidence>
<sequence>MVCRASSSAPCTVTTSGWICQPWKSVPSYSMRSLKRGISTESNQAYKTAPVAMRIYLSGFMASGKSTVGPLVAERRDLDFLDLDDAIEDEANRSVPEIFAIEGELGFRQRETKALWATAENDDVVVSLGGGTIVSKENRDWAMEHGLVVTLQVDADTILDRVADEADHRPLLQDENEQPLARQAMRRRIEQMLSERRAAYEQVHAVVDADREPDVVASVIDEIATVWKHRGEVHNVG</sequence>
<evidence type="ECO:0000256" key="5">
    <source>
        <dbReference type="ARBA" id="ARBA00022679"/>
    </source>
</evidence>
<comment type="pathway">
    <text evidence="1 11">Metabolic intermediate biosynthesis; chorismate biosynthesis; chorismate from D-erythrose 4-phosphate and phosphoenolpyruvate: step 5/7.</text>
</comment>
<keyword evidence="9 11" id="KW-0057">Aromatic amino acid biosynthesis</keyword>
<dbReference type="GO" id="GO:0000287">
    <property type="term" value="F:magnesium ion binding"/>
    <property type="evidence" value="ECO:0007669"/>
    <property type="project" value="UniProtKB-UniRule"/>
</dbReference>
<evidence type="ECO:0000256" key="4">
    <source>
        <dbReference type="ARBA" id="ARBA00022605"/>
    </source>
</evidence>
<evidence type="ECO:0000256" key="8">
    <source>
        <dbReference type="ARBA" id="ARBA00022840"/>
    </source>
</evidence>
<comment type="caution">
    <text evidence="12">The sequence shown here is derived from an EMBL/GenBank/DDBJ whole genome shotgun (WGS) entry which is preliminary data.</text>
</comment>
<evidence type="ECO:0000256" key="11">
    <source>
        <dbReference type="HAMAP-Rule" id="MF_00109"/>
    </source>
</evidence>
<keyword evidence="4 11" id="KW-0028">Amino-acid biosynthesis</keyword>
<evidence type="ECO:0000256" key="9">
    <source>
        <dbReference type="ARBA" id="ARBA00023141"/>
    </source>
</evidence>
<dbReference type="AlphaFoldDB" id="A0A2A8CXD1"/>
<dbReference type="CDD" id="cd00464">
    <property type="entry name" value="SK"/>
    <property type="match status" value="1"/>
</dbReference>
<feature type="binding site" evidence="11">
    <location>
        <begin position="62"/>
        <end position="67"/>
    </location>
    <ligand>
        <name>ATP</name>
        <dbReference type="ChEBI" id="CHEBI:30616"/>
    </ligand>
</feature>
<dbReference type="PROSITE" id="PS01128">
    <property type="entry name" value="SHIKIMATE_KINASE"/>
    <property type="match status" value="1"/>
</dbReference>
<evidence type="ECO:0000313" key="13">
    <source>
        <dbReference type="Proteomes" id="UP000220102"/>
    </source>
</evidence>
<evidence type="ECO:0000256" key="3">
    <source>
        <dbReference type="ARBA" id="ARBA00012154"/>
    </source>
</evidence>
<comment type="subunit">
    <text evidence="11">Monomer.</text>
</comment>
<keyword evidence="6 11" id="KW-0547">Nucleotide-binding</keyword>
<comment type="similarity">
    <text evidence="2 11">Belongs to the shikimate kinase family.</text>
</comment>
<proteinExistence type="inferred from homology"/>
<keyword evidence="8 11" id="KW-0067">ATP-binding</keyword>
<comment type="subcellular location">
    <subcellularLocation>
        <location evidence="11">Cytoplasm</location>
    </subcellularLocation>
</comment>
<feature type="binding site" evidence="11">
    <location>
        <position position="108"/>
    </location>
    <ligand>
        <name>substrate</name>
    </ligand>
</feature>
<dbReference type="GO" id="GO:0008652">
    <property type="term" value="P:amino acid biosynthetic process"/>
    <property type="evidence" value="ECO:0007669"/>
    <property type="project" value="UniProtKB-KW"/>
</dbReference>
<comment type="caution">
    <text evidence="11">Lacks conserved residue(s) required for the propagation of feature annotation.</text>
</comment>
<keyword evidence="11" id="KW-0479">Metal-binding</keyword>
<dbReference type="PRINTS" id="PR01100">
    <property type="entry name" value="SHIKIMTKNASE"/>
</dbReference>
<dbReference type="EMBL" id="PDEQ01000004">
    <property type="protein sequence ID" value="PEN13355.1"/>
    <property type="molecule type" value="Genomic_DNA"/>
</dbReference>
<dbReference type="HAMAP" id="MF_00109">
    <property type="entry name" value="Shikimate_kinase"/>
    <property type="match status" value="1"/>
</dbReference>
<comment type="cofactor">
    <cofactor evidence="11">
        <name>Mg(2+)</name>
        <dbReference type="ChEBI" id="CHEBI:18420"/>
    </cofactor>
    <text evidence="11">Binds 1 Mg(2+) ion per subunit.</text>
</comment>
<name>A0A2A8CXD1_9BACT</name>
<feature type="binding site" evidence="11">
    <location>
        <position position="130"/>
    </location>
    <ligand>
        <name>substrate</name>
    </ligand>
</feature>
<dbReference type="Proteomes" id="UP000220102">
    <property type="component" value="Unassembled WGS sequence"/>
</dbReference>
<keyword evidence="11" id="KW-0963">Cytoplasm</keyword>
<evidence type="ECO:0000256" key="2">
    <source>
        <dbReference type="ARBA" id="ARBA00006997"/>
    </source>
</evidence>
<protein>
    <recommendedName>
        <fullName evidence="3 11">Shikimate kinase</fullName>
        <shortName evidence="11">SK</shortName>
        <ecNumber evidence="3 11">2.7.1.71</ecNumber>
    </recommendedName>
</protein>
<evidence type="ECO:0000256" key="10">
    <source>
        <dbReference type="ARBA" id="ARBA00048567"/>
    </source>
</evidence>